<comment type="caution">
    <text evidence="11">The sequence shown here is derived from an EMBL/GenBank/DDBJ whole genome shotgun (WGS) entry which is preliminary data.</text>
</comment>
<keyword evidence="5 9" id="KW-1133">Transmembrane helix</keyword>
<feature type="transmembrane region" description="Helical" evidence="9">
    <location>
        <begin position="678"/>
        <end position="699"/>
    </location>
</feature>
<dbReference type="Proteomes" id="UP001642484">
    <property type="component" value="Unassembled WGS sequence"/>
</dbReference>
<evidence type="ECO:0000256" key="2">
    <source>
        <dbReference type="ARBA" id="ARBA00004496"/>
    </source>
</evidence>
<evidence type="ECO:0000256" key="6">
    <source>
        <dbReference type="ARBA" id="ARBA00023136"/>
    </source>
</evidence>
<keyword evidence="12" id="KW-1185">Reference proteome</keyword>
<dbReference type="Pfam" id="PF00520">
    <property type="entry name" value="Ion_trans"/>
    <property type="match status" value="2"/>
</dbReference>
<dbReference type="InterPro" id="IPR027359">
    <property type="entry name" value="Volt_channel_dom_sf"/>
</dbReference>
<feature type="transmembrane region" description="Helical" evidence="9">
    <location>
        <begin position="871"/>
        <end position="891"/>
    </location>
</feature>
<feature type="domain" description="Ion transport" evidence="10">
    <location>
        <begin position="1596"/>
        <end position="1763"/>
    </location>
</feature>
<evidence type="ECO:0000256" key="8">
    <source>
        <dbReference type="SAM" id="MobiDB-lite"/>
    </source>
</evidence>
<evidence type="ECO:0000256" key="7">
    <source>
        <dbReference type="SAM" id="Coils"/>
    </source>
</evidence>
<feature type="compositionally biased region" description="Basic and acidic residues" evidence="8">
    <location>
        <begin position="387"/>
        <end position="408"/>
    </location>
</feature>
<dbReference type="InterPro" id="IPR043203">
    <property type="entry name" value="VGCC_Ca_Na"/>
</dbReference>
<dbReference type="Pfam" id="PF03148">
    <property type="entry name" value="Tektin"/>
    <property type="match status" value="2"/>
</dbReference>
<evidence type="ECO:0000256" key="5">
    <source>
        <dbReference type="ARBA" id="ARBA00022989"/>
    </source>
</evidence>
<accession>A0ABP0R3D4</accession>
<keyword evidence="4 9" id="KW-0812">Transmembrane</keyword>
<dbReference type="InterPro" id="IPR043129">
    <property type="entry name" value="ATPase_NBD"/>
</dbReference>
<keyword evidence="7" id="KW-0175">Coiled coil</keyword>
<keyword evidence="3" id="KW-0963">Cytoplasm</keyword>
<evidence type="ECO:0000256" key="1">
    <source>
        <dbReference type="ARBA" id="ARBA00004141"/>
    </source>
</evidence>
<dbReference type="PANTHER" id="PTHR10037">
    <property type="entry name" value="VOLTAGE-GATED CATION CHANNEL CALCIUM AND SODIUM"/>
    <property type="match status" value="1"/>
</dbReference>
<name>A0ABP0R3D4_9DINO</name>
<feature type="transmembrane region" description="Helical" evidence="9">
    <location>
        <begin position="639"/>
        <end position="658"/>
    </location>
</feature>
<comment type="subcellular location">
    <subcellularLocation>
        <location evidence="2">Cytoplasm</location>
    </subcellularLocation>
    <subcellularLocation>
        <location evidence="1">Membrane</location>
        <topology evidence="1">Multi-pass membrane protein</topology>
    </subcellularLocation>
</comment>
<dbReference type="InterPro" id="IPR005821">
    <property type="entry name" value="Ion_trans_dom"/>
</dbReference>
<feature type="coiled-coil region" evidence="7">
    <location>
        <begin position="241"/>
        <end position="286"/>
    </location>
</feature>
<feature type="compositionally biased region" description="Basic and acidic residues" evidence="8">
    <location>
        <begin position="337"/>
        <end position="348"/>
    </location>
</feature>
<dbReference type="SUPFAM" id="SSF81324">
    <property type="entry name" value="Voltage-gated potassium channels"/>
    <property type="match status" value="2"/>
</dbReference>
<evidence type="ECO:0000256" key="9">
    <source>
        <dbReference type="SAM" id="Phobius"/>
    </source>
</evidence>
<gene>
    <name evidence="11" type="ORF">CCMP2556_LOCUS45303</name>
</gene>
<feature type="coiled-coil region" evidence="7">
    <location>
        <begin position="165"/>
        <end position="206"/>
    </location>
</feature>
<organism evidence="11 12">
    <name type="scientific">Durusdinium trenchii</name>
    <dbReference type="NCBI Taxonomy" id="1381693"/>
    <lineage>
        <taxon>Eukaryota</taxon>
        <taxon>Sar</taxon>
        <taxon>Alveolata</taxon>
        <taxon>Dinophyceae</taxon>
        <taxon>Suessiales</taxon>
        <taxon>Symbiodiniaceae</taxon>
        <taxon>Durusdinium</taxon>
    </lineage>
</organism>
<dbReference type="InterPro" id="IPR004567">
    <property type="entry name" value="Type_II_PanK"/>
</dbReference>
<dbReference type="InterPro" id="IPR048256">
    <property type="entry name" value="Tektin-like"/>
</dbReference>
<evidence type="ECO:0000256" key="4">
    <source>
        <dbReference type="ARBA" id="ARBA00022692"/>
    </source>
</evidence>
<keyword evidence="6 9" id="KW-0472">Membrane</keyword>
<dbReference type="Gene3D" id="1.20.120.350">
    <property type="entry name" value="Voltage-gated potassium channels. Chain C"/>
    <property type="match status" value="2"/>
</dbReference>
<feature type="transmembrane region" description="Helical" evidence="9">
    <location>
        <begin position="1743"/>
        <end position="1762"/>
    </location>
</feature>
<feature type="domain" description="Ion transport" evidence="10">
    <location>
        <begin position="638"/>
        <end position="890"/>
    </location>
</feature>
<feature type="coiled-coil region" evidence="7">
    <location>
        <begin position="484"/>
        <end position="518"/>
    </location>
</feature>
<reference evidence="11 12" key="1">
    <citation type="submission" date="2024-02" db="EMBL/GenBank/DDBJ databases">
        <authorList>
            <person name="Chen Y."/>
            <person name="Shah S."/>
            <person name="Dougan E. K."/>
            <person name="Thang M."/>
            <person name="Chan C."/>
        </authorList>
    </citation>
    <scope>NUCLEOTIDE SEQUENCE [LARGE SCALE GENOMIC DNA]</scope>
</reference>
<evidence type="ECO:0000259" key="10">
    <source>
        <dbReference type="Pfam" id="PF00520"/>
    </source>
</evidence>
<dbReference type="SUPFAM" id="SSF53067">
    <property type="entry name" value="Actin-like ATPase domain"/>
    <property type="match status" value="1"/>
</dbReference>
<dbReference type="Gene3D" id="1.10.287.70">
    <property type="match status" value="1"/>
</dbReference>
<feature type="transmembrane region" description="Helical" evidence="9">
    <location>
        <begin position="1635"/>
        <end position="1652"/>
    </location>
</feature>
<feature type="region of interest" description="Disordered" evidence="8">
    <location>
        <begin position="304"/>
        <end position="348"/>
    </location>
</feature>
<dbReference type="PANTHER" id="PTHR10037:SF62">
    <property type="entry name" value="SODIUM CHANNEL PROTEIN 60E"/>
    <property type="match status" value="1"/>
</dbReference>
<dbReference type="Gene3D" id="3.30.420.40">
    <property type="match status" value="1"/>
</dbReference>
<feature type="transmembrane region" description="Helical" evidence="9">
    <location>
        <begin position="1597"/>
        <end position="1615"/>
    </location>
</feature>
<dbReference type="EMBL" id="CAXAMN010025428">
    <property type="protein sequence ID" value="CAK9095071.1"/>
    <property type="molecule type" value="Genomic_DNA"/>
</dbReference>
<feature type="region of interest" description="Disordered" evidence="8">
    <location>
        <begin position="385"/>
        <end position="408"/>
    </location>
</feature>
<sequence length="1783" mass="200629">MDDEYPLVMNTCDPEDVMHENGETAMLQMLKEHFETIMRRFDAQDELLKTLADAPRGIARAERKPFWETYMPSFRSTRDDVSSSREDVTRRLELPEIELIEPPEPCEPVLSKAPARKGSQDTSGAQYNMYQAQSAHRKAMDQQDRSSRAHGEVMTENMGMYSELHNSLEHKVKTSQRLVEKLQHRAHSVENSLQHTRQTLAKLEEALIAKEAPLTLCTWRMEQRERRPLREQVRDTAEVCLEVEKATLVDAQRKLKDFIKKTKATIHALETKLEELRHDIQVKTQALSVDELCLRTTSRSLETVSDRSTFMRPSGSPSYASRPASQARRRTQGAQAARHEVSVHESARNEVLRQQEALRLNQSAVHREQAAKELRDEAVKLIQRTQRSAEEAMQKSQKSMKERVNENQHVRRRLEQELRETCNQINMTKSTIHDTKTQIKSLEEPMELTSTCASWRKQRAAREHIQDPVTTTLQEHQMTLLRCHEDLRQHHQNEKSVLQDLQEKKEQLKEDLREKTCALHIDLNCLTHEATCLNGKPSPAISRQQLPKAMKVRGSTLKCPKAAEIKKLFEYRISLMGWIWTKEHKCRGHSNEDQQMKNEALSAHATHVRNMFHKKDAVNVEMLGRVPWRQRFRRMVEHPLFDVFFAIVVIVNAVFVGIDVDSSIPDPTARPPSLEYAQYTFAALFTMELIFRFCAAGFYQQMCSEDWMWTLLDITVVASSLGEIGVRLFYAMQEQDEGANSFSGISSLKAFRIIRLTRILKTAQLVRIFRFVMALRTLVQSVLHTLKALIWAMMLLLLIVYVFAVLFAQTVNDHKVDFDMSTERLRDASIRYFGSLPYTMLTLFMSIAGGVSWEEPIFVLIEISTWWTGLYIFYIAFTYFAVLNVVTAVFCQSAIESASNDHATVVQNMLDNKESHLQKLRELFSKLGDESTGAITFGVFEEKIRAPAVRDYFETLGLDVWDPWSFFKLLDTDGGRHQPTVFITRKDGGLSHETGLPGRSPLCFVRTSFDISTSNGFHLMVFQFAFPGFSSARRLGMRDVAAKMRWPRIRQVRVGADDEYASLDTADLQALALERGLPVRCGERKEVLLPLLRGYDIGQRAGSFLHALSDERDEVEVGLGSKQTTPVSSMRSVLQKIRDSPGHMGCDIGESFAKMVIAYQEGQSEEDMFPEKFGSSGRFLLRRLSILDESFLLTFLSGSTADFEAAAAQLERTSREGCLGLAQLRAPAAPVSPSRQSDEKLAGSGTAYCRMATSKAAGNFAPHFCEVLQVDLEPLHEMRPLLDGFFLLAQGSHSREGSLMDQEIFTIGEDGGVISRSWPEPLFPLILVVMGSGVSILRVNSFNPGDYARMGGTGCGGGTFLALARRLTSANTLEEALEMAAAGNASNLDTLVSDIDGTEGSLMPSLHGDITACNFGKLSKANSSQNCSEKDVARSLLQMVTEQSVLLAFSHARMAGCMNRVFFVGSFLDQKNAITRQAIGLTAQNLGGGSAYFMRHSEFLGALGSLGGHVAEGGGLLGQAHDLLAHQGASWTVTNMIPSRVTGMFNSHSAEDMLIKQRALTTHELHMQMSFKQAKAEDSRCHIKFCRILFNIVENPLFDMFFALVVMLNAVFLGIDMQMRISDPTSQSVPLDFAQFIFGMLFTMELGVRFAVVGARQLLCSKDWPWTLLDITVVTGIIWETALDAATATKGMSETAPTSSSLTVFRILRVTRIVKVLQLTRIFRFVAALRTLVQSILHTLKALYWALLLLSLIVYVFALLFCETASRPQPPMCSTSLPYAAYD</sequence>
<evidence type="ECO:0000256" key="3">
    <source>
        <dbReference type="ARBA" id="ARBA00022490"/>
    </source>
</evidence>
<dbReference type="Pfam" id="PF03630">
    <property type="entry name" value="Fumble"/>
    <property type="match status" value="1"/>
</dbReference>
<evidence type="ECO:0000313" key="12">
    <source>
        <dbReference type="Proteomes" id="UP001642484"/>
    </source>
</evidence>
<feature type="transmembrane region" description="Helical" evidence="9">
    <location>
        <begin position="789"/>
        <end position="811"/>
    </location>
</feature>
<protein>
    <recommendedName>
        <fullName evidence="10">Ion transport domain-containing protein</fullName>
    </recommendedName>
</protein>
<proteinExistence type="predicted"/>
<evidence type="ECO:0000313" key="11">
    <source>
        <dbReference type="EMBL" id="CAK9095071.1"/>
    </source>
</evidence>
<feature type="transmembrane region" description="Helical" evidence="9">
    <location>
        <begin position="832"/>
        <end position="851"/>
    </location>
</feature>